<dbReference type="OrthoDB" id="5405464at2"/>
<sequence>MSETIIEPGNSHASDRDDKLFAGLNYVLFLIGNIIGISTILAVIIAYARRERAPHWLQSHYTYQIKSFWTAVLGIIVCTFMIMTVILSPFGLIGLALIWLWVLVRGVVGLIRLLDGRGHPDADAMFV</sequence>
<proteinExistence type="predicted"/>
<feature type="transmembrane region" description="Helical" evidence="1">
    <location>
        <begin position="93"/>
        <end position="114"/>
    </location>
</feature>
<dbReference type="EMBL" id="CP000449">
    <property type="protein sequence ID" value="ABI65129.1"/>
    <property type="molecule type" value="Genomic_DNA"/>
</dbReference>
<name>Q0ARF8_MARMM</name>
<feature type="transmembrane region" description="Helical" evidence="1">
    <location>
        <begin position="68"/>
        <end position="87"/>
    </location>
</feature>
<dbReference type="Proteomes" id="UP000001964">
    <property type="component" value="Chromosome"/>
</dbReference>
<keyword evidence="1" id="KW-1133">Transmembrane helix</keyword>
<dbReference type="eggNOG" id="COG3671">
    <property type="taxonomic scope" value="Bacteria"/>
</dbReference>
<keyword evidence="3" id="KW-1185">Reference proteome</keyword>
<organism evidence="2 3">
    <name type="scientific">Maricaulis maris (strain MCS10)</name>
    <name type="common">Caulobacter maris</name>
    <dbReference type="NCBI Taxonomy" id="394221"/>
    <lineage>
        <taxon>Bacteria</taxon>
        <taxon>Pseudomonadati</taxon>
        <taxon>Pseudomonadota</taxon>
        <taxon>Alphaproteobacteria</taxon>
        <taxon>Maricaulales</taxon>
        <taxon>Maricaulaceae</taxon>
        <taxon>Maricaulis</taxon>
    </lineage>
</organism>
<feature type="transmembrane region" description="Helical" evidence="1">
    <location>
        <begin position="26"/>
        <end position="48"/>
    </location>
</feature>
<dbReference type="AlphaFoldDB" id="Q0ARF8"/>
<evidence type="ECO:0000313" key="3">
    <source>
        <dbReference type="Proteomes" id="UP000001964"/>
    </source>
</evidence>
<gene>
    <name evidence="2" type="ordered locus">Mmar10_0836</name>
</gene>
<dbReference type="KEGG" id="mmr:Mmar10_0836"/>
<evidence type="ECO:0000256" key="1">
    <source>
        <dbReference type="SAM" id="Phobius"/>
    </source>
</evidence>
<keyword evidence="1" id="KW-0472">Membrane</keyword>
<accession>Q0ARF8</accession>
<keyword evidence="1" id="KW-0812">Transmembrane</keyword>
<reference evidence="2 3" key="1">
    <citation type="submission" date="2006-08" db="EMBL/GenBank/DDBJ databases">
        <title>Complete sequence of Maricaulis maris MCS10.</title>
        <authorList>
            <consortium name="US DOE Joint Genome Institute"/>
            <person name="Copeland A."/>
            <person name="Lucas S."/>
            <person name="Lapidus A."/>
            <person name="Barry K."/>
            <person name="Detter J.C."/>
            <person name="Glavina del Rio T."/>
            <person name="Hammon N."/>
            <person name="Israni S."/>
            <person name="Dalin E."/>
            <person name="Tice H."/>
            <person name="Pitluck S."/>
            <person name="Saunders E."/>
            <person name="Brettin T."/>
            <person name="Bruce D."/>
            <person name="Han C."/>
            <person name="Tapia R."/>
            <person name="Gilna P."/>
            <person name="Schmutz J."/>
            <person name="Larimer F."/>
            <person name="Land M."/>
            <person name="Hauser L."/>
            <person name="Kyrpides N."/>
            <person name="Mikhailova N."/>
            <person name="Viollier P."/>
            <person name="Stephens C."/>
            <person name="Richardson P."/>
        </authorList>
    </citation>
    <scope>NUCLEOTIDE SEQUENCE [LARGE SCALE GENOMIC DNA]</scope>
    <source>
        <strain evidence="2 3">MCS10</strain>
    </source>
</reference>
<dbReference type="RefSeq" id="WP_011642776.1">
    <property type="nucleotide sequence ID" value="NC_008347.1"/>
</dbReference>
<dbReference type="HOGENOM" id="CLU_129294_2_0_5"/>
<protein>
    <recommendedName>
        <fullName evidence="4">DUF4870 domain-containing protein</fullName>
    </recommendedName>
</protein>
<evidence type="ECO:0000313" key="2">
    <source>
        <dbReference type="EMBL" id="ABI65129.1"/>
    </source>
</evidence>
<evidence type="ECO:0008006" key="4">
    <source>
        <dbReference type="Google" id="ProtNLM"/>
    </source>
</evidence>